<dbReference type="PANTHER" id="PTHR21047:SF2">
    <property type="entry name" value="THYMIDINE DIPHOSPHO-4-KETO-RHAMNOSE 3,5-EPIMERASE"/>
    <property type="match status" value="1"/>
</dbReference>
<dbReference type="Proteomes" id="UP000184066">
    <property type="component" value="Unassembled WGS sequence"/>
</dbReference>
<feature type="active site" description="Proton acceptor" evidence="5">
    <location>
        <position position="62"/>
    </location>
</feature>
<name>A0A1M7SW84_9RHOB</name>
<keyword evidence="7" id="KW-0413">Isomerase</keyword>
<dbReference type="GO" id="GO:0005829">
    <property type="term" value="C:cytosol"/>
    <property type="evidence" value="ECO:0007669"/>
    <property type="project" value="TreeGrafter"/>
</dbReference>
<feature type="active site" description="Proton donor" evidence="5">
    <location>
        <position position="132"/>
    </location>
</feature>
<evidence type="ECO:0000256" key="3">
    <source>
        <dbReference type="ARBA" id="ARBA00012098"/>
    </source>
</evidence>
<dbReference type="GO" id="GO:0000271">
    <property type="term" value="P:polysaccharide biosynthetic process"/>
    <property type="evidence" value="ECO:0007669"/>
    <property type="project" value="TreeGrafter"/>
</dbReference>
<gene>
    <name evidence="8" type="ORF">SAMN05216200_103316</name>
</gene>
<evidence type="ECO:0000256" key="2">
    <source>
        <dbReference type="ARBA" id="ARBA00001997"/>
    </source>
</evidence>
<protein>
    <recommendedName>
        <fullName evidence="4 7">dTDP-4-dehydrorhamnose 3,5-epimerase</fullName>
        <ecNumber evidence="3 7">5.1.3.13</ecNumber>
    </recommendedName>
    <alternativeName>
        <fullName evidence="7">Thymidine diphospho-4-keto-rhamnose 3,5-epimerase</fullName>
    </alternativeName>
</protein>
<dbReference type="AlphaFoldDB" id="A0A1M7SW84"/>
<evidence type="ECO:0000256" key="5">
    <source>
        <dbReference type="PIRSR" id="PIRSR600888-1"/>
    </source>
</evidence>
<comment type="catalytic activity">
    <reaction evidence="1 7">
        <text>dTDP-4-dehydro-6-deoxy-alpha-D-glucose = dTDP-4-dehydro-beta-L-rhamnose</text>
        <dbReference type="Rhea" id="RHEA:16969"/>
        <dbReference type="ChEBI" id="CHEBI:57649"/>
        <dbReference type="ChEBI" id="CHEBI:62830"/>
        <dbReference type="EC" id="5.1.3.13"/>
    </reaction>
</comment>
<evidence type="ECO:0000313" key="8">
    <source>
        <dbReference type="EMBL" id="SHN62654.1"/>
    </source>
</evidence>
<dbReference type="GO" id="GO:0008830">
    <property type="term" value="F:dTDP-4-dehydrorhamnose 3,5-epimerase activity"/>
    <property type="evidence" value="ECO:0007669"/>
    <property type="project" value="UniProtKB-UniRule"/>
</dbReference>
<dbReference type="EMBL" id="FRDL01000003">
    <property type="protein sequence ID" value="SHN62654.1"/>
    <property type="molecule type" value="Genomic_DNA"/>
</dbReference>
<comment type="similarity">
    <text evidence="7">Belongs to the dTDP-4-dehydrorhamnose 3,5-epimerase family.</text>
</comment>
<evidence type="ECO:0000256" key="1">
    <source>
        <dbReference type="ARBA" id="ARBA00001298"/>
    </source>
</evidence>
<dbReference type="NCBIfam" id="TIGR01221">
    <property type="entry name" value="rmlC"/>
    <property type="match status" value="1"/>
</dbReference>
<evidence type="ECO:0000256" key="7">
    <source>
        <dbReference type="RuleBase" id="RU364069"/>
    </source>
</evidence>
<dbReference type="CDD" id="cd00438">
    <property type="entry name" value="cupin_RmlC"/>
    <property type="match status" value="1"/>
</dbReference>
<organism evidence="8 9">
    <name type="scientific">Oceanicella actignis</name>
    <dbReference type="NCBI Taxonomy" id="1189325"/>
    <lineage>
        <taxon>Bacteria</taxon>
        <taxon>Pseudomonadati</taxon>
        <taxon>Pseudomonadota</taxon>
        <taxon>Alphaproteobacteria</taxon>
        <taxon>Rhodobacterales</taxon>
        <taxon>Paracoccaceae</taxon>
        <taxon>Oceanicella</taxon>
    </lineage>
</organism>
<dbReference type="InterPro" id="IPR011051">
    <property type="entry name" value="RmlC_Cupin_sf"/>
</dbReference>
<dbReference type="Gene3D" id="2.60.120.10">
    <property type="entry name" value="Jelly Rolls"/>
    <property type="match status" value="1"/>
</dbReference>
<dbReference type="EC" id="5.1.3.13" evidence="3 7"/>
<evidence type="ECO:0000313" key="9">
    <source>
        <dbReference type="Proteomes" id="UP000184066"/>
    </source>
</evidence>
<dbReference type="SUPFAM" id="SSF51182">
    <property type="entry name" value="RmlC-like cupins"/>
    <property type="match status" value="1"/>
</dbReference>
<reference evidence="8 9" key="1">
    <citation type="submission" date="2016-12" db="EMBL/GenBank/DDBJ databases">
        <authorList>
            <person name="Song W.-J."/>
            <person name="Kurnit D.M."/>
        </authorList>
    </citation>
    <scope>NUCLEOTIDE SEQUENCE [LARGE SCALE GENOMIC DNA]</scope>
    <source>
        <strain evidence="8 9">CGMCC 1.10808</strain>
    </source>
</reference>
<dbReference type="InterPro" id="IPR000888">
    <property type="entry name" value="RmlC-like"/>
</dbReference>
<sequence>MEIEDLGLPGLKLIRPRRFADARGWFSETWNARAMAAAGLAHDFVQDNHSFSAAAGTLRGLHYQAPPAAQTKLVRCVAGAIWDVAVDVRRGSPTFGRWAAAVLSAENGAQLLAPRGFLHGFLTLTPKAEVIYKVDAHYDAACDGAVAWDDPDLAIAWPLAEAGVTAPILSDKDAAAPRMAQFASPFVYDPSPQEGEA</sequence>
<evidence type="ECO:0000256" key="6">
    <source>
        <dbReference type="PIRSR" id="PIRSR600888-3"/>
    </source>
</evidence>
<keyword evidence="9" id="KW-1185">Reference proteome</keyword>
<dbReference type="PANTHER" id="PTHR21047">
    <property type="entry name" value="DTDP-6-DEOXY-D-GLUCOSE-3,5 EPIMERASE"/>
    <property type="match status" value="1"/>
</dbReference>
<dbReference type="GO" id="GO:0019305">
    <property type="term" value="P:dTDP-rhamnose biosynthetic process"/>
    <property type="evidence" value="ECO:0007669"/>
    <property type="project" value="UniProtKB-UniRule"/>
</dbReference>
<evidence type="ECO:0000256" key="4">
    <source>
        <dbReference type="ARBA" id="ARBA00019595"/>
    </source>
</evidence>
<dbReference type="InterPro" id="IPR014710">
    <property type="entry name" value="RmlC-like_jellyroll"/>
</dbReference>
<dbReference type="Pfam" id="PF00908">
    <property type="entry name" value="dTDP_sugar_isom"/>
    <property type="match status" value="1"/>
</dbReference>
<comment type="subunit">
    <text evidence="7">Homodimer.</text>
</comment>
<comment type="pathway">
    <text evidence="7">Carbohydrate biosynthesis; dTDP-L-rhamnose biosynthesis.</text>
</comment>
<dbReference type="UniPathway" id="UPA00124"/>
<accession>A0A1M7SW84</accession>
<proteinExistence type="inferred from homology"/>
<dbReference type="RefSeq" id="WP_072746880.1">
    <property type="nucleotide sequence ID" value="NZ_FOHL01000001.1"/>
</dbReference>
<dbReference type="OrthoDB" id="9800680at2"/>
<feature type="site" description="Participates in a stacking interaction with the thymidine ring of dTDP-4-oxo-6-deoxyglucose" evidence="6">
    <location>
        <position position="138"/>
    </location>
</feature>
<comment type="function">
    <text evidence="2 7">Catalyzes the epimerization of the C3' and C5'positions of dTDP-6-deoxy-D-xylo-4-hexulose, forming dTDP-6-deoxy-L-lyxo-4-hexulose.</text>
</comment>
<dbReference type="STRING" id="1189325.SAMN04488119_101315"/>